<evidence type="ECO:0000256" key="14">
    <source>
        <dbReference type="ARBA" id="ARBA00025228"/>
    </source>
</evidence>
<dbReference type="EC" id="2.7.8.26" evidence="5 19"/>
<gene>
    <name evidence="19" type="primary">cobS</name>
    <name evidence="20" type="ORF">ADL15_42845</name>
</gene>
<dbReference type="UniPathway" id="UPA00148">
    <property type="reaction ID" value="UER00238"/>
</dbReference>
<dbReference type="AlphaFoldDB" id="A0A101JDT6"/>
<comment type="similarity">
    <text evidence="4 19">Belongs to the CobS family.</text>
</comment>
<comment type="cofactor">
    <cofactor evidence="1 19">
        <name>Mg(2+)</name>
        <dbReference type="ChEBI" id="CHEBI:18420"/>
    </cofactor>
</comment>
<proteinExistence type="inferred from homology"/>
<evidence type="ECO:0000256" key="8">
    <source>
        <dbReference type="ARBA" id="ARBA00022573"/>
    </source>
</evidence>
<name>A0A101JDT6_9ACTN</name>
<evidence type="ECO:0000256" key="6">
    <source>
        <dbReference type="ARBA" id="ARBA00015850"/>
    </source>
</evidence>
<dbReference type="Proteomes" id="UP000053244">
    <property type="component" value="Unassembled WGS sequence"/>
</dbReference>
<comment type="catalytic activity">
    <reaction evidence="17 19">
        <text>alpha-ribazole + adenosylcob(III)inamide-GDP = adenosylcob(III)alamin + GMP + H(+)</text>
        <dbReference type="Rhea" id="RHEA:16049"/>
        <dbReference type="ChEBI" id="CHEBI:10329"/>
        <dbReference type="ChEBI" id="CHEBI:15378"/>
        <dbReference type="ChEBI" id="CHEBI:18408"/>
        <dbReference type="ChEBI" id="CHEBI:58115"/>
        <dbReference type="ChEBI" id="CHEBI:60487"/>
        <dbReference type="EC" id="2.7.8.26"/>
    </reaction>
</comment>
<keyword evidence="7 19" id="KW-1003">Cell membrane</keyword>
<evidence type="ECO:0000256" key="11">
    <source>
        <dbReference type="ARBA" id="ARBA00022842"/>
    </source>
</evidence>
<reference evidence="20 21" key="1">
    <citation type="submission" date="2015-10" db="EMBL/GenBank/DDBJ databases">
        <authorList>
            <person name="Gilbert D.G."/>
        </authorList>
    </citation>
    <scope>NUCLEOTIDE SEQUENCE [LARGE SCALE GENOMIC DNA]</scope>
    <source>
        <strain evidence="20 21">NRRL B-16712</strain>
    </source>
</reference>
<evidence type="ECO:0000256" key="18">
    <source>
        <dbReference type="ARBA" id="ARBA00049504"/>
    </source>
</evidence>
<organism evidence="20 21">
    <name type="scientific">Actinoplanes awajinensis subsp. mycoplanecinus</name>
    <dbReference type="NCBI Taxonomy" id="135947"/>
    <lineage>
        <taxon>Bacteria</taxon>
        <taxon>Bacillati</taxon>
        <taxon>Actinomycetota</taxon>
        <taxon>Actinomycetes</taxon>
        <taxon>Micromonosporales</taxon>
        <taxon>Micromonosporaceae</taxon>
        <taxon>Actinoplanes</taxon>
    </lineage>
</organism>
<keyword evidence="21" id="KW-1185">Reference proteome</keyword>
<feature type="transmembrane region" description="Helical" evidence="19">
    <location>
        <begin position="170"/>
        <end position="197"/>
    </location>
</feature>
<evidence type="ECO:0000256" key="5">
    <source>
        <dbReference type="ARBA" id="ARBA00013200"/>
    </source>
</evidence>
<dbReference type="HAMAP" id="MF_00719">
    <property type="entry name" value="CobS"/>
    <property type="match status" value="1"/>
</dbReference>
<accession>A0A101JDT6</accession>
<evidence type="ECO:0000256" key="3">
    <source>
        <dbReference type="ARBA" id="ARBA00004663"/>
    </source>
</evidence>
<evidence type="ECO:0000256" key="2">
    <source>
        <dbReference type="ARBA" id="ARBA00004651"/>
    </source>
</evidence>
<feature type="transmembrane region" description="Helical" evidence="19">
    <location>
        <begin position="63"/>
        <end position="82"/>
    </location>
</feature>
<dbReference type="PANTHER" id="PTHR34148">
    <property type="entry name" value="ADENOSYLCOBINAMIDE-GDP RIBAZOLETRANSFERASE"/>
    <property type="match status" value="1"/>
</dbReference>
<protein>
    <recommendedName>
        <fullName evidence="6 19">Adenosylcobinamide-GDP ribazoletransferase</fullName>
        <ecNumber evidence="5 19">2.7.8.26</ecNumber>
    </recommendedName>
    <alternativeName>
        <fullName evidence="16 19">Cobalamin synthase</fullName>
    </alternativeName>
    <alternativeName>
        <fullName evidence="15 19">Cobalamin-5'-phosphate synthase</fullName>
    </alternativeName>
</protein>
<evidence type="ECO:0000256" key="15">
    <source>
        <dbReference type="ARBA" id="ARBA00032605"/>
    </source>
</evidence>
<evidence type="ECO:0000313" key="21">
    <source>
        <dbReference type="Proteomes" id="UP000053244"/>
    </source>
</evidence>
<feature type="transmembrane region" description="Helical" evidence="19">
    <location>
        <begin position="232"/>
        <end position="252"/>
    </location>
</feature>
<dbReference type="GO" id="GO:0005886">
    <property type="term" value="C:plasma membrane"/>
    <property type="evidence" value="ECO:0007669"/>
    <property type="project" value="UniProtKB-SubCell"/>
</dbReference>
<feature type="transmembrane region" description="Helical" evidence="19">
    <location>
        <begin position="203"/>
        <end position="220"/>
    </location>
</feature>
<evidence type="ECO:0000256" key="10">
    <source>
        <dbReference type="ARBA" id="ARBA00022692"/>
    </source>
</evidence>
<evidence type="ECO:0000256" key="7">
    <source>
        <dbReference type="ARBA" id="ARBA00022475"/>
    </source>
</evidence>
<comment type="subcellular location">
    <subcellularLocation>
        <location evidence="2 19">Cell membrane</location>
        <topology evidence="2 19">Multi-pass membrane protein</topology>
    </subcellularLocation>
</comment>
<keyword evidence="12 19" id="KW-1133">Transmembrane helix</keyword>
<comment type="caution">
    <text evidence="20">The sequence shown here is derived from an EMBL/GenBank/DDBJ whole genome shotgun (WGS) entry which is preliminary data.</text>
</comment>
<evidence type="ECO:0000256" key="9">
    <source>
        <dbReference type="ARBA" id="ARBA00022679"/>
    </source>
</evidence>
<dbReference type="PANTHER" id="PTHR34148:SF1">
    <property type="entry name" value="ADENOSYLCOBINAMIDE-GDP RIBAZOLETRANSFERASE"/>
    <property type="match status" value="1"/>
</dbReference>
<evidence type="ECO:0000256" key="19">
    <source>
        <dbReference type="HAMAP-Rule" id="MF_00719"/>
    </source>
</evidence>
<dbReference type="GO" id="GO:0009236">
    <property type="term" value="P:cobalamin biosynthetic process"/>
    <property type="evidence" value="ECO:0007669"/>
    <property type="project" value="UniProtKB-UniRule"/>
</dbReference>
<keyword evidence="10 19" id="KW-0812">Transmembrane</keyword>
<evidence type="ECO:0000256" key="1">
    <source>
        <dbReference type="ARBA" id="ARBA00001946"/>
    </source>
</evidence>
<keyword evidence="13 19" id="KW-0472">Membrane</keyword>
<evidence type="ECO:0000256" key="17">
    <source>
        <dbReference type="ARBA" id="ARBA00048623"/>
    </source>
</evidence>
<comment type="catalytic activity">
    <reaction evidence="18 19">
        <text>alpha-ribazole 5'-phosphate + adenosylcob(III)inamide-GDP = adenosylcob(III)alamin 5'-phosphate + GMP + H(+)</text>
        <dbReference type="Rhea" id="RHEA:23560"/>
        <dbReference type="ChEBI" id="CHEBI:15378"/>
        <dbReference type="ChEBI" id="CHEBI:57918"/>
        <dbReference type="ChEBI" id="CHEBI:58115"/>
        <dbReference type="ChEBI" id="CHEBI:60487"/>
        <dbReference type="ChEBI" id="CHEBI:60493"/>
        <dbReference type="EC" id="2.7.8.26"/>
    </reaction>
</comment>
<dbReference type="GO" id="GO:0008818">
    <property type="term" value="F:cobalamin 5'-phosphate synthase activity"/>
    <property type="evidence" value="ECO:0007669"/>
    <property type="project" value="UniProtKB-UniRule"/>
</dbReference>
<dbReference type="EMBL" id="LLZH01000318">
    <property type="protein sequence ID" value="KUL25004.1"/>
    <property type="molecule type" value="Genomic_DNA"/>
</dbReference>
<keyword evidence="9 19" id="KW-0808">Transferase</keyword>
<evidence type="ECO:0000313" key="20">
    <source>
        <dbReference type="EMBL" id="KUL25004.1"/>
    </source>
</evidence>
<keyword evidence="8 19" id="KW-0169">Cobalamin biosynthesis</keyword>
<comment type="pathway">
    <text evidence="3 19">Cofactor biosynthesis; adenosylcobalamin biosynthesis; adenosylcobalamin from cob(II)yrinate a,c-diamide: step 7/7.</text>
</comment>
<feature type="transmembrane region" description="Helical" evidence="19">
    <location>
        <begin position="35"/>
        <end position="57"/>
    </location>
</feature>
<dbReference type="InterPro" id="IPR003805">
    <property type="entry name" value="CobS"/>
</dbReference>
<evidence type="ECO:0000256" key="12">
    <source>
        <dbReference type="ARBA" id="ARBA00022989"/>
    </source>
</evidence>
<dbReference type="Pfam" id="PF02654">
    <property type="entry name" value="CobS"/>
    <property type="match status" value="1"/>
</dbReference>
<evidence type="ECO:0000256" key="16">
    <source>
        <dbReference type="ARBA" id="ARBA00032853"/>
    </source>
</evidence>
<dbReference type="GO" id="GO:0051073">
    <property type="term" value="F:adenosylcobinamide-GDP ribazoletransferase activity"/>
    <property type="evidence" value="ECO:0007669"/>
    <property type="project" value="UniProtKB-UniRule"/>
</dbReference>
<evidence type="ECO:0000256" key="4">
    <source>
        <dbReference type="ARBA" id="ARBA00010561"/>
    </source>
</evidence>
<keyword evidence="11 19" id="KW-0460">Magnesium</keyword>
<evidence type="ECO:0000256" key="13">
    <source>
        <dbReference type="ARBA" id="ARBA00023136"/>
    </source>
</evidence>
<sequence length="253" mass="25416">MVTDAPGSRFTDGVRLAVTTLTVLPVRGGRVDRPAAAVAMSVAPLIGLLLGLTLAGLHEGLRALGGPALVAAGVTVAAGALLTRGLHLDGLADTVDALGSYRSGPSALEIMKKPDIGPFGVVALATTVLIQAAAVATLGWWPIVIAWTTGRLALSLACRRGVPPARPSGLGAMVAATVPLPVVLLAATAVGAAAIPAFPDRPWQGPLAVAIALAAVFLLLRHATRRLGGITGDVLGACVELATTLTLITLTLR</sequence>
<comment type="function">
    <text evidence="14 19">Joins adenosylcobinamide-GDP and alpha-ribazole to generate adenosylcobalamin (Ado-cobalamin). Also synthesizes adenosylcobalamin 5'-phosphate from adenosylcobinamide-GDP and alpha-ribazole 5'-phosphate.</text>
</comment>